<keyword evidence="5" id="KW-1185">Reference proteome</keyword>
<proteinExistence type="predicted"/>
<dbReference type="InterPro" id="IPR033414">
    <property type="entry name" value="Sensor_dom"/>
</dbReference>
<dbReference type="InterPro" id="IPR001633">
    <property type="entry name" value="EAL_dom"/>
</dbReference>
<feature type="domain" description="GGDEF" evidence="3">
    <location>
        <begin position="267"/>
        <end position="396"/>
    </location>
</feature>
<dbReference type="Pfam" id="PF00563">
    <property type="entry name" value="EAL"/>
    <property type="match status" value="1"/>
</dbReference>
<dbReference type="CDD" id="cd01949">
    <property type="entry name" value="GGDEF"/>
    <property type="match status" value="1"/>
</dbReference>
<dbReference type="Proteomes" id="UP000640333">
    <property type="component" value="Unassembled WGS sequence"/>
</dbReference>
<feature type="transmembrane region" description="Helical" evidence="1">
    <location>
        <begin position="154"/>
        <end position="176"/>
    </location>
</feature>
<keyword evidence="1" id="KW-1133">Transmembrane helix</keyword>
<dbReference type="CDD" id="cd01948">
    <property type="entry name" value="EAL"/>
    <property type="match status" value="1"/>
</dbReference>
<dbReference type="SMART" id="SM00052">
    <property type="entry name" value="EAL"/>
    <property type="match status" value="1"/>
</dbReference>
<dbReference type="Gene3D" id="3.20.20.450">
    <property type="entry name" value="EAL domain"/>
    <property type="match status" value="1"/>
</dbReference>
<name>A0A8J7FG64_9GAMM</name>
<organism evidence="4 5">
    <name type="scientific">Pontibacterium sinense</name>
    <dbReference type="NCBI Taxonomy" id="2781979"/>
    <lineage>
        <taxon>Bacteria</taxon>
        <taxon>Pseudomonadati</taxon>
        <taxon>Pseudomonadota</taxon>
        <taxon>Gammaproteobacteria</taxon>
        <taxon>Oceanospirillales</taxon>
        <taxon>Oceanospirillaceae</taxon>
        <taxon>Pontibacterium</taxon>
    </lineage>
</organism>
<dbReference type="Pfam" id="PF17149">
    <property type="entry name" value="CHASE5"/>
    <property type="match status" value="1"/>
</dbReference>
<dbReference type="InterPro" id="IPR029787">
    <property type="entry name" value="Nucleotide_cyclase"/>
</dbReference>
<dbReference type="SUPFAM" id="SSF55073">
    <property type="entry name" value="Nucleotide cyclase"/>
    <property type="match status" value="1"/>
</dbReference>
<dbReference type="RefSeq" id="WP_193952311.1">
    <property type="nucleotide sequence ID" value="NZ_JADEYS010000004.1"/>
</dbReference>
<dbReference type="GO" id="GO:0071111">
    <property type="term" value="F:cyclic-guanylate-specific phosphodiesterase activity"/>
    <property type="evidence" value="ECO:0007669"/>
    <property type="project" value="InterPro"/>
</dbReference>
<dbReference type="Pfam" id="PF00990">
    <property type="entry name" value="GGDEF"/>
    <property type="match status" value="1"/>
</dbReference>
<dbReference type="InterPro" id="IPR035919">
    <property type="entry name" value="EAL_sf"/>
</dbReference>
<dbReference type="PANTHER" id="PTHR33121">
    <property type="entry name" value="CYCLIC DI-GMP PHOSPHODIESTERASE PDEF"/>
    <property type="match status" value="1"/>
</dbReference>
<dbReference type="PROSITE" id="PS50887">
    <property type="entry name" value="GGDEF"/>
    <property type="match status" value="1"/>
</dbReference>
<evidence type="ECO:0000259" key="2">
    <source>
        <dbReference type="PROSITE" id="PS50883"/>
    </source>
</evidence>
<feature type="transmembrane region" description="Helical" evidence="1">
    <location>
        <begin position="20"/>
        <end position="42"/>
    </location>
</feature>
<dbReference type="SMART" id="SM00267">
    <property type="entry name" value="GGDEF"/>
    <property type="match status" value="1"/>
</dbReference>
<gene>
    <name evidence="4" type="ORF">IOQ59_05715</name>
</gene>
<evidence type="ECO:0000313" key="5">
    <source>
        <dbReference type="Proteomes" id="UP000640333"/>
    </source>
</evidence>
<dbReference type="EMBL" id="JADEYS010000004">
    <property type="protein sequence ID" value="MBE9396758.1"/>
    <property type="molecule type" value="Genomic_DNA"/>
</dbReference>
<accession>A0A8J7FG64</accession>
<comment type="caution">
    <text evidence="4">The sequence shown here is derived from an EMBL/GenBank/DDBJ whole genome shotgun (WGS) entry which is preliminary data.</text>
</comment>
<dbReference type="PROSITE" id="PS50883">
    <property type="entry name" value="EAL"/>
    <property type="match status" value="1"/>
</dbReference>
<dbReference type="InterPro" id="IPR000160">
    <property type="entry name" value="GGDEF_dom"/>
</dbReference>
<dbReference type="AlphaFoldDB" id="A0A8J7FG64"/>
<dbReference type="InterPro" id="IPR050706">
    <property type="entry name" value="Cyclic-di-GMP_PDE-like"/>
</dbReference>
<evidence type="ECO:0000259" key="3">
    <source>
        <dbReference type="PROSITE" id="PS50887"/>
    </source>
</evidence>
<dbReference type="Gene3D" id="3.30.70.270">
    <property type="match status" value="1"/>
</dbReference>
<keyword evidence="1" id="KW-0472">Membrane</keyword>
<reference evidence="4" key="1">
    <citation type="submission" date="2020-10" db="EMBL/GenBank/DDBJ databases">
        <title>Bacterium isolated from coastal waters sediment.</title>
        <authorList>
            <person name="Chen R.-J."/>
            <person name="Lu D.-C."/>
            <person name="Zhu K.-L."/>
            <person name="Du Z.-J."/>
        </authorList>
    </citation>
    <scope>NUCLEOTIDE SEQUENCE</scope>
    <source>
        <strain evidence="4">N1Y112</strain>
    </source>
</reference>
<keyword evidence="1" id="KW-0812">Transmembrane</keyword>
<dbReference type="NCBIfam" id="TIGR00254">
    <property type="entry name" value="GGDEF"/>
    <property type="match status" value="1"/>
</dbReference>
<feature type="domain" description="EAL" evidence="2">
    <location>
        <begin position="405"/>
        <end position="658"/>
    </location>
</feature>
<sequence>MSGVLRRIWQSLFRGDVSRVFVILILLFSTAITLLLTGLQLWRDYRYELNVLDQRLEQVRISNLESISQSVWTYNLSSLEIQLQGLVRQQDISFISVEDGDGETLLSVGEDLDEDALQQSYALTYIHRDSPRLLGQLHVKASLQGIYGRLLDTFVVILITQAVKTFLVSMFIIYLFDRMLMRHLRHLVDQLGKHYSRAKPFNIERSVTEFNKGDELNTLVGSLNLLQSTIESEHQKLEKLASFDSLTGLPNRIQLKEVLDTRIQAGKSFWLGILDVNDFKNINDTLGHQSGDQVLYDIGLRLKCLQTPHCFFARLGGDEFACVLDGDAPARTIADTILQKFEAPFLLHAVQLQLSVSIGLVSFPDQASDAQQLMKFADIAMYHCKKSRSAFARFDPQLDEHSLNNLTLMTDAKQALENKQFCLHYQTQIDSDTGAVSGLEALIRWQHPTQGFISPDDFIPSLELSGDINALSCWVLEQALTDYEQLKPHLSKPLALSINISALNLLEERFLTSVEAIMLRFPARPTLVMEITENALMSDPEYACTMMQALVKRGVEFSIDDYGTGYSSLSYLSRLPVSELKIDRSFIFDMETDLRHFTIVQSTVQLAKSLDLRTVGEGCETAISSSILKDLNCDKQQGYFFSRPVSMEELISHFQSMDGSDDTSLSLELMSDK</sequence>
<dbReference type="PANTHER" id="PTHR33121:SF71">
    <property type="entry name" value="OXYGEN SENSOR PROTEIN DOSP"/>
    <property type="match status" value="1"/>
</dbReference>
<evidence type="ECO:0000313" key="4">
    <source>
        <dbReference type="EMBL" id="MBE9396758.1"/>
    </source>
</evidence>
<dbReference type="SUPFAM" id="SSF141868">
    <property type="entry name" value="EAL domain-like"/>
    <property type="match status" value="1"/>
</dbReference>
<dbReference type="InterPro" id="IPR043128">
    <property type="entry name" value="Rev_trsase/Diguanyl_cyclase"/>
</dbReference>
<protein>
    <submittedName>
        <fullName evidence="4">EAL domain-containing protein</fullName>
    </submittedName>
</protein>
<evidence type="ECO:0000256" key="1">
    <source>
        <dbReference type="SAM" id="Phobius"/>
    </source>
</evidence>